<dbReference type="Proteomes" id="UP000314294">
    <property type="component" value="Unassembled WGS sequence"/>
</dbReference>
<sequence length="75" mass="8307">MGLLVGLQEGRDLRVQTAPSWVLQLGEGRDNGVPGRQQSFRVGPLGIQVYGFNSRSRAAIRTPIQQVINNIDYQN</sequence>
<name>A0A4Z2F9W5_9TELE</name>
<evidence type="ECO:0000313" key="2">
    <source>
        <dbReference type="Proteomes" id="UP000314294"/>
    </source>
</evidence>
<dbReference type="AlphaFoldDB" id="A0A4Z2F9W5"/>
<dbReference type="EMBL" id="SRLO01001451">
    <property type="protein sequence ID" value="TNN37725.1"/>
    <property type="molecule type" value="Genomic_DNA"/>
</dbReference>
<protein>
    <submittedName>
        <fullName evidence="1">Uncharacterized protein</fullName>
    </submittedName>
</protein>
<accession>A0A4Z2F9W5</accession>
<reference evidence="1 2" key="1">
    <citation type="submission" date="2019-03" db="EMBL/GenBank/DDBJ databases">
        <title>First draft genome of Liparis tanakae, snailfish: a comprehensive survey of snailfish specific genes.</title>
        <authorList>
            <person name="Kim W."/>
            <person name="Song I."/>
            <person name="Jeong J.-H."/>
            <person name="Kim D."/>
            <person name="Kim S."/>
            <person name="Ryu S."/>
            <person name="Song J.Y."/>
            <person name="Lee S.K."/>
        </authorList>
    </citation>
    <scope>NUCLEOTIDE SEQUENCE [LARGE SCALE GENOMIC DNA]</scope>
    <source>
        <tissue evidence="1">Muscle</tissue>
    </source>
</reference>
<evidence type="ECO:0000313" key="1">
    <source>
        <dbReference type="EMBL" id="TNN37725.1"/>
    </source>
</evidence>
<keyword evidence="2" id="KW-1185">Reference proteome</keyword>
<gene>
    <name evidence="1" type="ORF">EYF80_052105</name>
</gene>
<organism evidence="1 2">
    <name type="scientific">Liparis tanakae</name>
    <name type="common">Tanaka's snailfish</name>
    <dbReference type="NCBI Taxonomy" id="230148"/>
    <lineage>
        <taxon>Eukaryota</taxon>
        <taxon>Metazoa</taxon>
        <taxon>Chordata</taxon>
        <taxon>Craniata</taxon>
        <taxon>Vertebrata</taxon>
        <taxon>Euteleostomi</taxon>
        <taxon>Actinopterygii</taxon>
        <taxon>Neopterygii</taxon>
        <taxon>Teleostei</taxon>
        <taxon>Neoteleostei</taxon>
        <taxon>Acanthomorphata</taxon>
        <taxon>Eupercaria</taxon>
        <taxon>Perciformes</taxon>
        <taxon>Cottioidei</taxon>
        <taxon>Cottales</taxon>
        <taxon>Liparidae</taxon>
        <taxon>Liparis</taxon>
    </lineage>
</organism>
<proteinExistence type="predicted"/>
<comment type="caution">
    <text evidence="1">The sequence shown here is derived from an EMBL/GenBank/DDBJ whole genome shotgun (WGS) entry which is preliminary data.</text>
</comment>